<dbReference type="PANTHER" id="PTHR30329:SF21">
    <property type="entry name" value="LIPOPROTEIN YIAD-RELATED"/>
    <property type="match status" value="1"/>
</dbReference>
<name>A0ABQ1KAS7_9RHOB</name>
<evidence type="ECO:0000256" key="1">
    <source>
        <dbReference type="PROSITE-ProRule" id="PRU00473"/>
    </source>
</evidence>
<sequence length="398" mass="41745">MSFRILKEHLPWIAPTTAIVLAATGVINFGPRDTAPVDVMSDFDTVEVSRNITQNPVALGEQGIGLVPQGSGSIDAVQAAVLQAPQPPEVSLAPAPVAPAVVTPAQPPVVPQTVSIEPEPRVSPTANPSAFFAAAQANLAQGQSCIEDLRVLASEARIYFPSGGLTAEEAGMAQARLIGLVAQDCPNVEIVVEGHSDPSGDPAVNQRLSQQRADEVLKRIGASGIDVTRFRSVGLGSQEPSRITGSQSAAYYDRRVEFEIREITQRAGLSEVTRPVPVATSACAAQLQAQVAQIKLFYSPRSITAPSDGMPAVVDLAAKASACPEARLRVVGQFSDDMGSGETPATARLRAVALMSSLVAAGFDPEQIIIAAHSKPQVLAGQPSLSERRVDFDVILEN</sequence>
<accession>A0ABQ1KAS7</accession>
<proteinExistence type="predicted"/>
<dbReference type="Proteomes" id="UP000645462">
    <property type="component" value="Unassembled WGS sequence"/>
</dbReference>
<evidence type="ECO:0000259" key="2">
    <source>
        <dbReference type="PROSITE" id="PS51123"/>
    </source>
</evidence>
<organism evidence="3 4">
    <name type="scientific">Marivita lacus</name>
    <dbReference type="NCBI Taxonomy" id="1323742"/>
    <lineage>
        <taxon>Bacteria</taxon>
        <taxon>Pseudomonadati</taxon>
        <taxon>Pseudomonadota</taxon>
        <taxon>Alphaproteobacteria</taxon>
        <taxon>Rhodobacterales</taxon>
        <taxon>Roseobacteraceae</taxon>
        <taxon>Marivita</taxon>
    </lineage>
</organism>
<dbReference type="SUPFAM" id="SSF103088">
    <property type="entry name" value="OmpA-like"/>
    <property type="match status" value="2"/>
</dbReference>
<gene>
    <name evidence="3" type="ORF">GCM10011363_04510</name>
</gene>
<dbReference type="RefSeq" id="WP_188480322.1">
    <property type="nucleotide sequence ID" value="NZ_BMFC01000001.1"/>
</dbReference>
<dbReference type="InterPro" id="IPR036737">
    <property type="entry name" value="OmpA-like_sf"/>
</dbReference>
<dbReference type="InterPro" id="IPR050330">
    <property type="entry name" value="Bact_OuterMem_StrucFunc"/>
</dbReference>
<keyword evidence="4" id="KW-1185">Reference proteome</keyword>
<dbReference type="CDD" id="cd07185">
    <property type="entry name" value="OmpA_C-like"/>
    <property type="match status" value="1"/>
</dbReference>
<feature type="domain" description="OmpA-like" evidence="2">
    <location>
        <begin position="147"/>
        <end position="264"/>
    </location>
</feature>
<dbReference type="InterPro" id="IPR006665">
    <property type="entry name" value="OmpA-like"/>
</dbReference>
<dbReference type="Pfam" id="PF00691">
    <property type="entry name" value="OmpA"/>
    <property type="match status" value="1"/>
</dbReference>
<protein>
    <recommendedName>
        <fullName evidence="2">OmpA-like domain-containing protein</fullName>
    </recommendedName>
</protein>
<evidence type="ECO:0000313" key="3">
    <source>
        <dbReference type="EMBL" id="GGB91029.1"/>
    </source>
</evidence>
<dbReference type="Gene3D" id="3.30.1330.60">
    <property type="entry name" value="OmpA-like domain"/>
    <property type="match status" value="1"/>
</dbReference>
<dbReference type="EMBL" id="BMFC01000001">
    <property type="protein sequence ID" value="GGB91029.1"/>
    <property type="molecule type" value="Genomic_DNA"/>
</dbReference>
<keyword evidence="1" id="KW-0472">Membrane</keyword>
<evidence type="ECO:0000313" key="4">
    <source>
        <dbReference type="Proteomes" id="UP000645462"/>
    </source>
</evidence>
<dbReference type="PANTHER" id="PTHR30329">
    <property type="entry name" value="STATOR ELEMENT OF FLAGELLAR MOTOR COMPLEX"/>
    <property type="match status" value="1"/>
</dbReference>
<comment type="caution">
    <text evidence="3">The sequence shown here is derived from an EMBL/GenBank/DDBJ whole genome shotgun (WGS) entry which is preliminary data.</text>
</comment>
<dbReference type="PROSITE" id="PS51123">
    <property type="entry name" value="OMPA_2"/>
    <property type="match status" value="1"/>
</dbReference>
<reference evidence="4" key="1">
    <citation type="journal article" date="2019" name="Int. J. Syst. Evol. Microbiol.">
        <title>The Global Catalogue of Microorganisms (GCM) 10K type strain sequencing project: providing services to taxonomists for standard genome sequencing and annotation.</title>
        <authorList>
            <consortium name="The Broad Institute Genomics Platform"/>
            <consortium name="The Broad Institute Genome Sequencing Center for Infectious Disease"/>
            <person name="Wu L."/>
            <person name="Ma J."/>
        </authorList>
    </citation>
    <scope>NUCLEOTIDE SEQUENCE [LARGE SCALE GENOMIC DNA]</scope>
    <source>
        <strain evidence="4">CGMCC 1.12478</strain>
    </source>
</reference>